<dbReference type="AlphaFoldDB" id="A0A5B8XV86"/>
<gene>
    <name evidence="3" type="ORF">FRD01_16695</name>
</gene>
<name>A0A5B8XV86_9DELT</name>
<evidence type="ECO:0000313" key="4">
    <source>
        <dbReference type="Proteomes" id="UP000321595"/>
    </source>
</evidence>
<dbReference type="EMBL" id="CP042467">
    <property type="protein sequence ID" value="QED28848.1"/>
    <property type="molecule type" value="Genomic_DNA"/>
</dbReference>
<sequence length="338" mass="37311">MHLLCINLAVIALGSFAAACQGCEQRQLNQALELKVKGVVTCVNIGDSSTCFGGLQPELWDGAGLPGVPISFHRPDKTVAMVAPYQICLEDGTCYGDARMGSLAAAEAVLQQIDMRTVTELAADINIVCWRDTSGEVECRGEAEGVRAPKQKYKDIVMYSQTICGSVDGATQCESLLADTQNEGPGSLRWEGFERPQMSETLLCARKINEPGEVRCRFEEGPQITLERVKEYGAGELACFNFGKRVECRSKHGDVSRFDVEVHSLAVGTNHFCGITTNGELLCRYLNDKIQTTVRENRQLEFLSLESWKEVHRPRSKISFPTVQDKSHGPWIEASEQE</sequence>
<organism evidence="3 4">
    <name type="scientific">Microvenator marinus</name>
    <dbReference type="NCBI Taxonomy" id="2600177"/>
    <lineage>
        <taxon>Bacteria</taxon>
        <taxon>Deltaproteobacteria</taxon>
        <taxon>Bradymonadales</taxon>
        <taxon>Microvenatoraceae</taxon>
        <taxon>Microvenator</taxon>
    </lineage>
</organism>
<feature type="signal peptide" evidence="2">
    <location>
        <begin position="1"/>
        <end position="17"/>
    </location>
</feature>
<dbReference type="RefSeq" id="WP_146961640.1">
    <property type="nucleotide sequence ID" value="NZ_CP042467.1"/>
</dbReference>
<evidence type="ECO:0000256" key="2">
    <source>
        <dbReference type="SAM" id="SignalP"/>
    </source>
</evidence>
<proteinExistence type="predicted"/>
<keyword evidence="4" id="KW-1185">Reference proteome</keyword>
<reference evidence="3 4" key="1">
    <citation type="submission" date="2019-08" db="EMBL/GenBank/DDBJ databases">
        <authorList>
            <person name="Liang Q."/>
        </authorList>
    </citation>
    <scope>NUCLEOTIDE SEQUENCE [LARGE SCALE GENOMIC DNA]</scope>
    <source>
        <strain evidence="3 4">V1718</strain>
    </source>
</reference>
<keyword evidence="2" id="KW-0732">Signal</keyword>
<feature type="region of interest" description="Disordered" evidence="1">
    <location>
        <begin position="319"/>
        <end position="338"/>
    </location>
</feature>
<evidence type="ECO:0000256" key="1">
    <source>
        <dbReference type="SAM" id="MobiDB-lite"/>
    </source>
</evidence>
<feature type="chain" id="PRO_5023110174" evidence="2">
    <location>
        <begin position="18"/>
        <end position="338"/>
    </location>
</feature>
<protein>
    <submittedName>
        <fullName evidence="3">Uncharacterized protein</fullName>
    </submittedName>
</protein>
<accession>A0A5B8XV86</accession>
<evidence type="ECO:0000313" key="3">
    <source>
        <dbReference type="EMBL" id="QED28848.1"/>
    </source>
</evidence>
<dbReference type="KEGG" id="bbae:FRD01_16695"/>
<dbReference type="Proteomes" id="UP000321595">
    <property type="component" value="Chromosome"/>
</dbReference>